<sequence>MSTRRLLLLRMLILIELALAAKEWQYFCFDSATAFSRISTTTIFSVLPDPGGGKPPATQPPPKEEEEAQAKETAAETVDADEPPLTPVQKAARQLKPLEGTCYLMRVGYWTYEVCPWKTALCSPSKRKGDGKSSASEASKQHGKKLTAKEKRHAEKLAKLEAVKRAAAAADGRASARTDGSSASVSGRNLMSDEEATALATAPPAGPMQIAELVLPNTRLLDSIRGRCFSMVRDYWTYEFCPGAQTYTNGTANRRVQVRVRCSTKNEHSLIAVDEPAMHDYVMVFSSPLGCELSCAYAYAPIEDEGA</sequence>
<feature type="chain" id="PRO_5005601509" description="Protein OS-9 homolog" evidence="2">
    <location>
        <begin position="21"/>
        <end position="307"/>
    </location>
</feature>
<evidence type="ECO:0000256" key="1">
    <source>
        <dbReference type="SAM" id="MobiDB-lite"/>
    </source>
</evidence>
<dbReference type="AlphaFoldDB" id="A0A0M0J3H9"/>
<evidence type="ECO:0008006" key="5">
    <source>
        <dbReference type="Google" id="ProtNLM"/>
    </source>
</evidence>
<evidence type="ECO:0000313" key="4">
    <source>
        <dbReference type="Proteomes" id="UP000037460"/>
    </source>
</evidence>
<dbReference type="GO" id="GO:0005788">
    <property type="term" value="C:endoplasmic reticulum lumen"/>
    <property type="evidence" value="ECO:0007669"/>
    <property type="project" value="TreeGrafter"/>
</dbReference>
<feature type="region of interest" description="Disordered" evidence="1">
    <location>
        <begin position="46"/>
        <end position="86"/>
    </location>
</feature>
<feature type="region of interest" description="Disordered" evidence="1">
    <location>
        <begin position="169"/>
        <end position="188"/>
    </location>
</feature>
<dbReference type="GO" id="GO:0030970">
    <property type="term" value="P:retrograde protein transport, ER to cytosol"/>
    <property type="evidence" value="ECO:0007669"/>
    <property type="project" value="TreeGrafter"/>
</dbReference>
<proteinExistence type="predicted"/>
<feature type="signal peptide" evidence="2">
    <location>
        <begin position="1"/>
        <end position="20"/>
    </location>
</feature>
<dbReference type="PANTHER" id="PTHR15414">
    <property type="entry name" value="OS-9-RELATED"/>
    <property type="match status" value="1"/>
</dbReference>
<feature type="region of interest" description="Disordered" evidence="1">
    <location>
        <begin position="123"/>
        <end position="153"/>
    </location>
</feature>
<dbReference type="GO" id="GO:0030968">
    <property type="term" value="P:endoplasmic reticulum unfolded protein response"/>
    <property type="evidence" value="ECO:0007669"/>
    <property type="project" value="InterPro"/>
</dbReference>
<evidence type="ECO:0000256" key="2">
    <source>
        <dbReference type="SAM" id="SignalP"/>
    </source>
</evidence>
<feature type="compositionally biased region" description="Polar residues" evidence="1">
    <location>
        <begin position="178"/>
        <end position="188"/>
    </location>
</feature>
<keyword evidence="4" id="KW-1185">Reference proteome</keyword>
<dbReference type="PANTHER" id="PTHR15414:SF0">
    <property type="entry name" value="ENDOPLASMIC RETICULUM LECTIN 1"/>
    <property type="match status" value="1"/>
</dbReference>
<gene>
    <name evidence="3" type="ORF">Ctob_005689</name>
</gene>
<dbReference type="Proteomes" id="UP000037460">
    <property type="component" value="Unassembled WGS sequence"/>
</dbReference>
<dbReference type="InterPro" id="IPR045149">
    <property type="entry name" value="OS-9-like"/>
</dbReference>
<reference evidence="4" key="1">
    <citation type="journal article" date="2015" name="PLoS Genet.">
        <title>Genome Sequence and Transcriptome Analyses of Chrysochromulina tobin: Metabolic Tools for Enhanced Algal Fitness in the Prominent Order Prymnesiales (Haptophyceae).</title>
        <authorList>
            <person name="Hovde B.T."/>
            <person name="Deodato C.R."/>
            <person name="Hunsperger H.M."/>
            <person name="Ryken S.A."/>
            <person name="Yost W."/>
            <person name="Jha R.K."/>
            <person name="Patterson J."/>
            <person name="Monnat R.J. Jr."/>
            <person name="Barlow S.B."/>
            <person name="Starkenburg S.R."/>
            <person name="Cattolico R.A."/>
        </authorList>
    </citation>
    <scope>NUCLEOTIDE SEQUENCE</scope>
    <source>
        <strain evidence="4">CCMP291</strain>
    </source>
</reference>
<accession>A0A0M0J3H9</accession>
<dbReference type="OrthoDB" id="448954at2759"/>
<comment type="caution">
    <text evidence="3">The sequence shown here is derived from an EMBL/GenBank/DDBJ whole genome shotgun (WGS) entry which is preliminary data.</text>
</comment>
<dbReference type="EMBL" id="JWZX01003388">
    <property type="protein sequence ID" value="KOO21124.1"/>
    <property type="molecule type" value="Genomic_DNA"/>
</dbReference>
<keyword evidence="2" id="KW-0732">Signal</keyword>
<evidence type="ECO:0000313" key="3">
    <source>
        <dbReference type="EMBL" id="KOO21124.1"/>
    </source>
</evidence>
<protein>
    <recommendedName>
        <fullName evidence="5">Protein OS-9 homolog</fullName>
    </recommendedName>
</protein>
<name>A0A0M0J3H9_9EUKA</name>
<organism evidence="3 4">
    <name type="scientific">Chrysochromulina tobinii</name>
    <dbReference type="NCBI Taxonomy" id="1460289"/>
    <lineage>
        <taxon>Eukaryota</taxon>
        <taxon>Haptista</taxon>
        <taxon>Haptophyta</taxon>
        <taxon>Prymnesiophyceae</taxon>
        <taxon>Prymnesiales</taxon>
        <taxon>Chrysochromulinaceae</taxon>
        <taxon>Chrysochromulina</taxon>
    </lineage>
</organism>